<name>A0ABQ6NB38_9STRA</name>
<evidence type="ECO:0000313" key="3">
    <source>
        <dbReference type="Proteomes" id="UP001165060"/>
    </source>
</evidence>
<proteinExistence type="predicted"/>
<dbReference type="PANTHER" id="PTHR12227:SF0">
    <property type="entry name" value="GLYCERATE KINASE"/>
    <property type="match status" value="1"/>
</dbReference>
<keyword evidence="3" id="KW-1185">Reference proteome</keyword>
<reference evidence="2 3" key="1">
    <citation type="journal article" date="2023" name="Commun. Biol.">
        <title>Genome analysis of Parmales, the sister group of diatoms, reveals the evolutionary specialization of diatoms from phago-mixotrophs to photoautotrophs.</title>
        <authorList>
            <person name="Ban H."/>
            <person name="Sato S."/>
            <person name="Yoshikawa S."/>
            <person name="Yamada K."/>
            <person name="Nakamura Y."/>
            <person name="Ichinomiya M."/>
            <person name="Sato N."/>
            <person name="Blanc-Mathieu R."/>
            <person name="Endo H."/>
            <person name="Kuwata A."/>
            <person name="Ogata H."/>
        </authorList>
    </citation>
    <scope>NUCLEOTIDE SEQUENCE [LARGE SCALE GENOMIC DNA]</scope>
</reference>
<evidence type="ECO:0000313" key="2">
    <source>
        <dbReference type="EMBL" id="GMI53639.1"/>
    </source>
</evidence>
<dbReference type="InterPro" id="IPR037035">
    <property type="entry name" value="GK-like_C_sf"/>
</dbReference>
<sequence>YARTLLSSLPPPGPLSSHLAGGELVCPLPPNPGSGGRCQQLALELSILLHRGACGGRDVAVVCLGTDGTDGPNDAAGAVATNDTVRRVFDAAEDKRGFGDALAYAEDFRDRFDAYNFFRGPELGRIDIGPTGTNVADVVVAFCAREGELKF</sequence>
<dbReference type="Proteomes" id="UP001165060">
    <property type="component" value="Unassembled WGS sequence"/>
</dbReference>
<dbReference type="InterPro" id="IPR007835">
    <property type="entry name" value="MOFRL"/>
</dbReference>
<feature type="domain" description="MOFRL" evidence="1">
    <location>
        <begin position="18"/>
        <end position="137"/>
    </location>
</feature>
<dbReference type="EMBL" id="BRYB01006629">
    <property type="protein sequence ID" value="GMI53639.1"/>
    <property type="molecule type" value="Genomic_DNA"/>
</dbReference>
<protein>
    <recommendedName>
        <fullName evidence="1">MOFRL domain-containing protein</fullName>
    </recommendedName>
</protein>
<evidence type="ECO:0000259" key="1">
    <source>
        <dbReference type="Pfam" id="PF05161"/>
    </source>
</evidence>
<accession>A0ABQ6NB38</accession>
<comment type="caution">
    <text evidence="2">The sequence shown here is derived from an EMBL/GenBank/DDBJ whole genome shotgun (WGS) entry which is preliminary data.</text>
</comment>
<feature type="non-terminal residue" evidence="2">
    <location>
        <position position="1"/>
    </location>
</feature>
<dbReference type="Gene3D" id="3.40.1480.10">
    <property type="entry name" value="MOFRL domain"/>
    <property type="match status" value="1"/>
</dbReference>
<gene>
    <name evidence="2" type="ORF">TeGR_g6361</name>
</gene>
<dbReference type="PANTHER" id="PTHR12227">
    <property type="entry name" value="GLYCERATE KINASE"/>
    <property type="match status" value="1"/>
</dbReference>
<dbReference type="SUPFAM" id="SSF82544">
    <property type="entry name" value="GckA/TtuD-like"/>
    <property type="match status" value="1"/>
</dbReference>
<dbReference type="InterPro" id="IPR039760">
    <property type="entry name" value="MOFRL_protein"/>
</dbReference>
<organism evidence="2 3">
    <name type="scientific">Tetraparma gracilis</name>
    <dbReference type="NCBI Taxonomy" id="2962635"/>
    <lineage>
        <taxon>Eukaryota</taxon>
        <taxon>Sar</taxon>
        <taxon>Stramenopiles</taxon>
        <taxon>Ochrophyta</taxon>
        <taxon>Bolidophyceae</taxon>
        <taxon>Parmales</taxon>
        <taxon>Triparmaceae</taxon>
        <taxon>Tetraparma</taxon>
    </lineage>
</organism>
<dbReference type="Pfam" id="PF05161">
    <property type="entry name" value="MOFRL"/>
    <property type="match status" value="1"/>
</dbReference>